<gene>
    <name evidence="4" type="ORF">HYC85_012666</name>
</gene>
<name>A0A7J7HCJ9_CAMSI</name>
<comment type="caution">
    <text evidence="4">The sequence shown here is derived from an EMBL/GenBank/DDBJ whole genome shotgun (WGS) entry which is preliminary data.</text>
</comment>
<evidence type="ECO:0000313" key="5">
    <source>
        <dbReference type="Proteomes" id="UP000593564"/>
    </source>
</evidence>
<keyword evidence="2" id="KW-0832">Ubl conjugation</keyword>
<dbReference type="PRINTS" id="PR00348">
    <property type="entry name" value="UBIQUITIN"/>
</dbReference>
<feature type="domain" description="Ubiquitin-like" evidence="3">
    <location>
        <begin position="9"/>
        <end position="78"/>
    </location>
</feature>
<dbReference type="PROSITE" id="PS50053">
    <property type="entry name" value="UBIQUITIN_2"/>
    <property type="match status" value="1"/>
</dbReference>
<dbReference type="AlphaFoldDB" id="A0A7J7HCJ9"/>
<reference evidence="4 5" key="2">
    <citation type="submission" date="2020-07" db="EMBL/GenBank/DDBJ databases">
        <title>Genome assembly of wild tea tree DASZ reveals pedigree and selection history of tea varieties.</title>
        <authorList>
            <person name="Zhang W."/>
        </authorList>
    </citation>
    <scope>NUCLEOTIDE SEQUENCE [LARGE SCALE GENOMIC DNA]</scope>
    <source>
        <strain evidence="5">cv. G240</strain>
        <tissue evidence="4">Leaf</tissue>
    </source>
</reference>
<dbReference type="EMBL" id="JACBKZ010000005">
    <property type="protein sequence ID" value="KAF5950673.1"/>
    <property type="molecule type" value="Genomic_DNA"/>
</dbReference>
<keyword evidence="1" id="KW-1017">Isopeptide bond</keyword>
<dbReference type="SMART" id="SM00213">
    <property type="entry name" value="UBQ"/>
    <property type="match status" value="1"/>
</dbReference>
<dbReference type="InterPro" id="IPR000626">
    <property type="entry name" value="Ubiquitin-like_dom"/>
</dbReference>
<organism evidence="4 5">
    <name type="scientific">Camellia sinensis</name>
    <name type="common">Tea plant</name>
    <name type="synonym">Thea sinensis</name>
    <dbReference type="NCBI Taxonomy" id="4442"/>
    <lineage>
        <taxon>Eukaryota</taxon>
        <taxon>Viridiplantae</taxon>
        <taxon>Streptophyta</taxon>
        <taxon>Embryophyta</taxon>
        <taxon>Tracheophyta</taxon>
        <taxon>Spermatophyta</taxon>
        <taxon>Magnoliopsida</taxon>
        <taxon>eudicotyledons</taxon>
        <taxon>Gunneridae</taxon>
        <taxon>Pentapetalae</taxon>
        <taxon>asterids</taxon>
        <taxon>Ericales</taxon>
        <taxon>Theaceae</taxon>
        <taxon>Camellia</taxon>
    </lineage>
</organism>
<keyword evidence="5" id="KW-1185">Reference proteome</keyword>
<evidence type="ECO:0000259" key="3">
    <source>
        <dbReference type="PROSITE" id="PS50053"/>
    </source>
</evidence>
<protein>
    <recommendedName>
        <fullName evidence="3">Ubiquitin-like domain-containing protein</fullName>
    </recommendedName>
</protein>
<dbReference type="InterPro" id="IPR050158">
    <property type="entry name" value="Ubiquitin_ubiquitin-like"/>
</dbReference>
<reference evidence="5" key="1">
    <citation type="journal article" date="2020" name="Nat. Commun.">
        <title>Genome assembly of wild tea tree DASZ reveals pedigree and selection history of tea varieties.</title>
        <authorList>
            <person name="Zhang W."/>
            <person name="Zhang Y."/>
            <person name="Qiu H."/>
            <person name="Guo Y."/>
            <person name="Wan H."/>
            <person name="Zhang X."/>
            <person name="Scossa F."/>
            <person name="Alseekh S."/>
            <person name="Zhang Q."/>
            <person name="Wang P."/>
            <person name="Xu L."/>
            <person name="Schmidt M.H."/>
            <person name="Jia X."/>
            <person name="Li D."/>
            <person name="Zhu A."/>
            <person name="Guo F."/>
            <person name="Chen W."/>
            <person name="Ni D."/>
            <person name="Usadel B."/>
            <person name="Fernie A.R."/>
            <person name="Wen W."/>
        </authorList>
    </citation>
    <scope>NUCLEOTIDE SEQUENCE [LARGE SCALE GENOMIC DNA]</scope>
    <source>
        <strain evidence="5">cv. G240</strain>
    </source>
</reference>
<accession>A0A7J7HCJ9</accession>
<dbReference type="Gene3D" id="3.10.20.90">
    <property type="entry name" value="Phosphatidylinositol 3-kinase Catalytic Subunit, Chain A, domain 1"/>
    <property type="match status" value="1"/>
</dbReference>
<evidence type="ECO:0000256" key="2">
    <source>
        <dbReference type="ARBA" id="ARBA00022843"/>
    </source>
</evidence>
<dbReference type="Pfam" id="PF00240">
    <property type="entry name" value="ubiquitin"/>
    <property type="match status" value="1"/>
</dbReference>
<evidence type="ECO:0000256" key="1">
    <source>
        <dbReference type="ARBA" id="ARBA00022499"/>
    </source>
</evidence>
<dbReference type="PANTHER" id="PTHR10666">
    <property type="entry name" value="UBIQUITIN"/>
    <property type="match status" value="1"/>
</dbReference>
<sequence length="99" mass="11445">MLPRPTYPFQIFVKDCNGKSLILNVRKQDTVKDVKDNIFEQLGVSVDAYFVLFGGKILEDDRGLASYSIKKHSTLHMITFLCNDGFLKMFSVFYMFHVL</sequence>
<evidence type="ECO:0000313" key="4">
    <source>
        <dbReference type="EMBL" id="KAF5950673.1"/>
    </source>
</evidence>
<dbReference type="GO" id="GO:0003729">
    <property type="term" value="F:mRNA binding"/>
    <property type="evidence" value="ECO:0007669"/>
    <property type="project" value="UniProtKB-ARBA"/>
</dbReference>
<dbReference type="SUPFAM" id="SSF54236">
    <property type="entry name" value="Ubiquitin-like"/>
    <property type="match status" value="1"/>
</dbReference>
<dbReference type="Proteomes" id="UP000593564">
    <property type="component" value="Unassembled WGS sequence"/>
</dbReference>
<proteinExistence type="predicted"/>
<dbReference type="InterPro" id="IPR029071">
    <property type="entry name" value="Ubiquitin-like_domsf"/>
</dbReference>
<dbReference type="InterPro" id="IPR019956">
    <property type="entry name" value="Ubiquitin_dom"/>
</dbReference>